<evidence type="ECO:0000256" key="1">
    <source>
        <dbReference type="SAM" id="Coils"/>
    </source>
</evidence>
<evidence type="ECO:0000313" key="4">
    <source>
        <dbReference type="Proteomes" id="UP001162131"/>
    </source>
</evidence>
<keyword evidence="4" id="KW-1185">Reference proteome</keyword>
<comment type="caution">
    <text evidence="3">The sequence shown here is derived from an EMBL/GenBank/DDBJ whole genome shotgun (WGS) entry which is preliminary data.</text>
</comment>
<keyword evidence="1" id="KW-0175">Coiled coil</keyword>
<evidence type="ECO:0000313" key="3">
    <source>
        <dbReference type="EMBL" id="CAG9324968.1"/>
    </source>
</evidence>
<feature type="coiled-coil region" evidence="1">
    <location>
        <begin position="923"/>
        <end position="950"/>
    </location>
</feature>
<accession>A0AAU9JFE2</accession>
<feature type="coiled-coil region" evidence="1">
    <location>
        <begin position="984"/>
        <end position="1055"/>
    </location>
</feature>
<gene>
    <name evidence="3" type="ORF">BSTOLATCC_MIC37714</name>
</gene>
<dbReference type="Proteomes" id="UP001162131">
    <property type="component" value="Unassembled WGS sequence"/>
</dbReference>
<proteinExistence type="predicted"/>
<evidence type="ECO:0000256" key="2">
    <source>
        <dbReference type="SAM" id="MobiDB-lite"/>
    </source>
</evidence>
<name>A0AAU9JFE2_9CILI</name>
<reference evidence="3" key="1">
    <citation type="submission" date="2021-09" db="EMBL/GenBank/DDBJ databases">
        <authorList>
            <consortium name="AG Swart"/>
            <person name="Singh M."/>
            <person name="Singh A."/>
            <person name="Seah K."/>
            <person name="Emmerich C."/>
        </authorList>
    </citation>
    <scope>NUCLEOTIDE SEQUENCE</scope>
    <source>
        <strain evidence="3">ATCC30299</strain>
    </source>
</reference>
<dbReference type="EMBL" id="CAJZBQ010000037">
    <property type="protein sequence ID" value="CAG9324968.1"/>
    <property type="molecule type" value="Genomic_DNA"/>
</dbReference>
<feature type="coiled-coil region" evidence="1">
    <location>
        <begin position="139"/>
        <end position="461"/>
    </location>
</feature>
<sequence length="1414" mass="165866">MDSRKDIQFKFQNLKIQLVKEWIKQAYFRKDNNINLSYILENLTSVHNTLLDHSYVQDEYLSEAILLTEGIGEVTPRFLESGIHLDDEEDLDLEEPLRSCIQTLKTIQHLLSKSYDSEESIVTYYKTYAEKMRSQEIVYRRSEVENEMLREEREELQKELEEKNDKSLEIQIKKLTKELEQSEKENKILKNQQLKLQEDSQKIKAMHEELKKSNEELISEYRQARSQQEQLLKSPNRNDELKTRIISLENQNEQLHIELTEIEALSRKLQEENAELAQKLEQEQRNAHGLSNSMLDLEDDAKEKDTALEKAQILVKKLNDECEKLVKELSKASSEIENLKKDNRSLERSSTDVKKKMQDIDIMRRTEERLREENTALKNKLIDLNDSKNEEINKLNAIIEEISREKTNIEGAMEELEEKLTEIEKLSQERTDLFYQSCNKVQELEEVIKQKSEENKKIVEDFQNSQGNREKEVIHWKRQAENVIRQLHSLQEGEAPHHQRTKSQNNRFPLANAQNNRPPKKKAPVKLLKGNSPNKENIRIDEDDDFKENFQSASTLEGISQQLEEALLREAKLKKTIKEIAEREGKKLAESLEILKEQTAAYRSEAERWIMRNEELEQQLLEMISKNANLLAVIRDLKKMMQVKNQQTEDQNQAYNSLKNEMQGTIDFLISELNQRDSCIKSDLIPYSEKVISHELSHAHEKINELKDELREEKSQNSIIIYELEREKKCNFDNMNEIESLRRDLVRNKNDLWHIQKLLGTIDNPNEEPYDKDLPQFLKSFSSKNIELTIAEQRDLESITETARKSLERIKDLHYCEIKLLEIREELNTFKEQSDYEKQKLLENIDSLEKKLREKESLWEDEKIELNDTAQNLKNIIAKEQNEKFRIKGHLEEQLVQYKREIAEINTYSRAGVQEKILLEDEYVRVRKELDNCNEIIQKQENNIKYLEELQIKNAKEIEALKQKNISIYDELKSTKSKNFDYRVVNLQEIIETQETTISQLQSQIKNLNIDKLQLEKTLTAFRNQTPEKETDKSINELKEQLSYLSRENIDLKSEINRITYKPDTTKTMINRREADSRFEDSIGSRDAYSDHLEKALCEKNEIIANLENQITVLNKSSKDAGLALELEKIKQKKDANQKNFDKRLKEFELILRYLEEKIMQIIINAPQTASLEKMGHYLNEITQKNITLDLWLKGVVYKLESYAQNSLLQKMREINTYTDICKICLEISLSADATELREILSELNSKSPDLEKNSQKLVLVLRNLPSSKKSFARQPDASNDLMISRSQVDSLAKSSLRLQELESSLAKKAENLNQISDKTVDLLQNLDSSHYRGPKLERALNILQKCCKSYSNEINSDSQDLRVICKLLSDFMANSPENELSLTLGSYTKQPNVPRISWNESPIFARQLDELKE</sequence>
<feature type="coiled-coil region" evidence="1">
    <location>
        <begin position="831"/>
        <end position="883"/>
    </location>
</feature>
<protein>
    <submittedName>
        <fullName evidence="3">Uncharacterized protein</fullName>
    </submittedName>
</protein>
<dbReference type="Gene3D" id="1.10.287.950">
    <property type="entry name" value="Methyl-accepting chemotaxis protein"/>
    <property type="match status" value="1"/>
</dbReference>
<feature type="coiled-coil region" evidence="1">
    <location>
        <begin position="556"/>
        <end position="661"/>
    </location>
</feature>
<feature type="coiled-coil region" evidence="1">
    <location>
        <begin position="1292"/>
        <end position="1319"/>
    </location>
</feature>
<feature type="compositionally biased region" description="Polar residues" evidence="2">
    <location>
        <begin position="502"/>
        <end position="517"/>
    </location>
</feature>
<feature type="region of interest" description="Disordered" evidence="2">
    <location>
        <begin position="493"/>
        <end position="539"/>
    </location>
</feature>
<organism evidence="3 4">
    <name type="scientific">Blepharisma stoltei</name>
    <dbReference type="NCBI Taxonomy" id="1481888"/>
    <lineage>
        <taxon>Eukaryota</taxon>
        <taxon>Sar</taxon>
        <taxon>Alveolata</taxon>
        <taxon>Ciliophora</taxon>
        <taxon>Postciliodesmatophora</taxon>
        <taxon>Heterotrichea</taxon>
        <taxon>Heterotrichida</taxon>
        <taxon>Blepharismidae</taxon>
        <taxon>Blepharisma</taxon>
    </lineage>
</organism>